<dbReference type="AlphaFoldDB" id="A0A8K0UXS5"/>
<sequence>MTHIRRDSIINCGVFPNEILLLIKESIPDSDLRTHVCFYHVSRTTAGFYGDEGEQAEFWRRACLLSGICFLGHDTSYKDVAFEVIREDGFCTHPDCGGKLLDLNASAVAAAMDIFDWDPEMEPGEFNELDYYIEYDTEWAQPPEPVINRILSKLVFPETHPNAAAHSLSQTNPSPVLLRRQFQSTSVHPQTNMDRRLIERHPLVMRSMAIFPSTHRMSFRLGPDTHNQYPVERSPHVTVADMARMLSKCFDEELTIDRFLYLLGHVFSPLVQGGETFTLEDLSRHKTLRGLASQSYVVLIPCSLSLSFSRYFYPALTNLLLTDASTKSSS</sequence>
<dbReference type="OrthoDB" id="2803395at2759"/>
<dbReference type="Proteomes" id="UP000813824">
    <property type="component" value="Unassembled WGS sequence"/>
</dbReference>
<organism evidence="1 2">
    <name type="scientific">Cristinia sonorae</name>
    <dbReference type="NCBI Taxonomy" id="1940300"/>
    <lineage>
        <taxon>Eukaryota</taxon>
        <taxon>Fungi</taxon>
        <taxon>Dikarya</taxon>
        <taxon>Basidiomycota</taxon>
        <taxon>Agaricomycotina</taxon>
        <taxon>Agaricomycetes</taxon>
        <taxon>Agaricomycetidae</taxon>
        <taxon>Agaricales</taxon>
        <taxon>Pleurotineae</taxon>
        <taxon>Stephanosporaceae</taxon>
        <taxon>Cristinia</taxon>
    </lineage>
</organism>
<gene>
    <name evidence="1" type="ORF">BXZ70DRAFT_911821</name>
</gene>
<comment type="caution">
    <text evidence="1">The sequence shown here is derived from an EMBL/GenBank/DDBJ whole genome shotgun (WGS) entry which is preliminary data.</text>
</comment>
<dbReference type="EMBL" id="JAEVFJ010000001">
    <property type="protein sequence ID" value="KAH8107635.1"/>
    <property type="molecule type" value="Genomic_DNA"/>
</dbReference>
<evidence type="ECO:0000313" key="1">
    <source>
        <dbReference type="EMBL" id="KAH8107635.1"/>
    </source>
</evidence>
<keyword evidence="2" id="KW-1185">Reference proteome</keyword>
<evidence type="ECO:0000313" key="2">
    <source>
        <dbReference type="Proteomes" id="UP000813824"/>
    </source>
</evidence>
<name>A0A8K0UXS5_9AGAR</name>
<accession>A0A8K0UXS5</accession>
<protein>
    <submittedName>
        <fullName evidence="1">Uncharacterized protein</fullName>
    </submittedName>
</protein>
<proteinExistence type="predicted"/>
<reference evidence="1" key="1">
    <citation type="journal article" date="2021" name="New Phytol.">
        <title>Evolutionary innovations through gain and loss of genes in the ectomycorrhizal Boletales.</title>
        <authorList>
            <person name="Wu G."/>
            <person name="Miyauchi S."/>
            <person name="Morin E."/>
            <person name="Kuo A."/>
            <person name="Drula E."/>
            <person name="Varga T."/>
            <person name="Kohler A."/>
            <person name="Feng B."/>
            <person name="Cao Y."/>
            <person name="Lipzen A."/>
            <person name="Daum C."/>
            <person name="Hundley H."/>
            <person name="Pangilinan J."/>
            <person name="Johnson J."/>
            <person name="Barry K."/>
            <person name="LaButti K."/>
            <person name="Ng V."/>
            <person name="Ahrendt S."/>
            <person name="Min B."/>
            <person name="Choi I.G."/>
            <person name="Park H."/>
            <person name="Plett J.M."/>
            <person name="Magnuson J."/>
            <person name="Spatafora J.W."/>
            <person name="Nagy L.G."/>
            <person name="Henrissat B."/>
            <person name="Grigoriev I.V."/>
            <person name="Yang Z.L."/>
            <person name="Xu J."/>
            <person name="Martin F.M."/>
        </authorList>
    </citation>
    <scope>NUCLEOTIDE SEQUENCE</scope>
    <source>
        <strain evidence="1">KKN 215</strain>
    </source>
</reference>